<dbReference type="InterPro" id="IPR036533">
    <property type="entry name" value="BAG_dom_sf"/>
</dbReference>
<dbReference type="Gene3D" id="1.20.58.120">
    <property type="entry name" value="BAG domain"/>
    <property type="match status" value="1"/>
</dbReference>
<dbReference type="SMART" id="SM00239">
    <property type="entry name" value="C2"/>
    <property type="match status" value="1"/>
</dbReference>
<sequence>MYESWPHGSNYGYSMSCHGCCNHCNFSGCYAYRPSFSSFSPAPPFYYHGHHPPFIEPYSVHYAPPPHHAMEQQRYEYDKDAHRDHHCCGCLNQMSNQRIVKGVKIEEQESDVAKKSDSVVPLQSKSYPYPIAWIPPEYEARRHFESEVPEPEKVPCNTESNENMKPSEGKPSEWNGWFPLDMNSLKSLMQGEDEKRKQNQQNENGMKQFSYPVSCMPSNSEQREPEKKDQRQGKCWLPLDTNSPKSFMHGEDDKKRVNQQDDDKIGQFPYPFFWMPFQTEEGEVEKKDRKEKNASSISAEESPSDSKFMQVKPAESDERMKMSEANKDFSDDKAKSSQMMEGTANQKIIPVRQVEMCREDHSDSAEKGVAADNASRTSKMRQSSSPPKTSKLPPVCLRLEPLSKKKNGNGNSRGDGNPKKTEKNAVGVVDGKNCENKNEHLKSGSDMENSIKLSTDWEEDVTRKSSTVRNGKAIDGYDLIQDKKVRSEEKMAAEGATEEDKLNDSAESVNGECMAKEKNLSDDQAAVFIQSAYRGFEVRKSEPLKKLKQMVEVREQAAEIRKRIQALESSSDLLKNEKKRVVIGEMIMRTLLKLDTIQGLHPSLRDIRKALAKDLVTLQEELDSIAKVAGDTSIDISDDAENSLKTSHDNVVDMKVPDEDNLSSMGDLVVNSQGLETLETALGDTEVQGRCEVRELPLRNSMESQVGESASDMVRVEATNGRVDISQAVLTENQEEDIMHPQLQQTSSEESTGAQLQDSCDEPKAVNEAGIDGVNGGIHVKDNLEAQATELSLKLDDEEQPLQELKNSESSRKGKSENVDGEVKLHVLAGSTLPADVDNVDEIGKTARNVDSEINLAAELPIGALEEDLSFENKGSETNSETNLVAELPVGVLEGDLAIENKESEIENLVAELPVGVLEEGEAKESEIGKDKGSSIGEASYNVVTSTTTATELKDIMVDELSGNAVLETEENPPLSSIEGEVRSDDGVCEDDGGRVDDYQLPSPESAGISVSSQALEVTNEDVQQQGVDGNKEGRLLEKEQQYGEPESMIDIDSRMDEASGSEITTEDTIAATTTSQMSADEKDIVMEENAKLREMMEKLMEAGKEQLTVISQLTGRVKDLERKLSRKRKLRGPRRYKRATQSFSHSISEYSRKRVEAREIAMATQILEIILISAQGLKSPSSKMRRMQTYALVWIDSSTKLCTRVDRAGAESPIWNEKFLFKVTPEFLSSETSAISVEIYASGYLRDYLIGTVRFLVSNISLSLATKTPSFTAFQIRRPSGRFQGVLSIGSMLIDGSDLPAFDEVSAIGYRDLMGESKRKERLMTRKSKSMADEFDAGDDESWENSSCAESLCSDGADSTTSSSSTTSTVLKERNGSLNCLARINRLRSASESMLCGLLMERKNRSRPSDENVDV</sequence>
<feature type="region of interest" description="Disordered" evidence="3">
    <location>
        <begin position="792"/>
        <end position="821"/>
    </location>
</feature>
<feature type="region of interest" description="Disordered" evidence="3">
    <location>
        <begin position="742"/>
        <end position="762"/>
    </location>
</feature>
<dbReference type="SUPFAM" id="SSF63491">
    <property type="entry name" value="BAG domain"/>
    <property type="match status" value="1"/>
</dbReference>
<keyword evidence="1" id="KW-0143">Chaperone</keyword>
<dbReference type="InterPro" id="IPR044750">
    <property type="entry name" value="C2_SRC2/BAP"/>
</dbReference>
<feature type="region of interest" description="Disordered" evidence="3">
    <location>
        <begin position="279"/>
        <end position="450"/>
    </location>
</feature>
<evidence type="ECO:0000256" key="1">
    <source>
        <dbReference type="ARBA" id="ARBA00023186"/>
    </source>
</evidence>
<dbReference type="EMBL" id="JBCGBO010000005">
    <property type="protein sequence ID" value="KAK9202254.1"/>
    <property type="molecule type" value="Genomic_DNA"/>
</dbReference>
<dbReference type="InterPro" id="IPR035892">
    <property type="entry name" value="C2_domain_sf"/>
</dbReference>
<protein>
    <recommendedName>
        <fullName evidence="8">C2 domain-containing protein</fullName>
    </recommendedName>
</protein>
<name>A0AAP0MBB3_9ROSI</name>
<dbReference type="GO" id="GO:0006952">
    <property type="term" value="P:defense response"/>
    <property type="evidence" value="ECO:0007669"/>
    <property type="project" value="InterPro"/>
</dbReference>
<feature type="coiled-coil region" evidence="2">
    <location>
        <begin position="550"/>
        <end position="577"/>
    </location>
</feature>
<dbReference type="InterPro" id="IPR000008">
    <property type="entry name" value="C2_dom"/>
</dbReference>
<feature type="compositionally biased region" description="Basic and acidic residues" evidence="3">
    <location>
        <begin position="284"/>
        <end position="293"/>
    </location>
</feature>
<feature type="compositionally biased region" description="Polar residues" evidence="3">
    <location>
        <begin position="742"/>
        <end position="758"/>
    </location>
</feature>
<accession>A0AAP0MBB3</accession>
<feature type="region of interest" description="Disordered" evidence="3">
    <location>
        <begin position="191"/>
        <end position="257"/>
    </location>
</feature>
<proteinExistence type="predicted"/>
<feature type="compositionally biased region" description="Basic and acidic residues" evidence="3">
    <location>
        <begin position="806"/>
        <end position="821"/>
    </location>
</feature>
<keyword evidence="2" id="KW-0175">Coiled coil</keyword>
<dbReference type="PROSITE" id="PS51035">
    <property type="entry name" value="BAG"/>
    <property type="match status" value="1"/>
</dbReference>
<feature type="compositionally biased region" description="Basic and acidic residues" evidence="3">
    <location>
        <begin position="221"/>
        <end position="232"/>
    </location>
</feature>
<dbReference type="CDD" id="cd04051">
    <property type="entry name" value="C2_SRC2_like"/>
    <property type="match status" value="1"/>
</dbReference>
<dbReference type="Pfam" id="PF02179">
    <property type="entry name" value="BAG"/>
    <property type="match status" value="1"/>
</dbReference>
<dbReference type="GO" id="GO:0009506">
    <property type="term" value="C:plasmodesma"/>
    <property type="evidence" value="ECO:0007669"/>
    <property type="project" value="TreeGrafter"/>
</dbReference>
<evidence type="ECO:0000313" key="7">
    <source>
        <dbReference type="Proteomes" id="UP001428341"/>
    </source>
</evidence>
<dbReference type="PANTHER" id="PTHR33322">
    <property type="entry name" value="BAG DOMAIN CONTAINING PROTEIN, EXPRESSED"/>
    <property type="match status" value="1"/>
</dbReference>
<dbReference type="Gene3D" id="2.60.40.150">
    <property type="entry name" value="C2 domain"/>
    <property type="match status" value="1"/>
</dbReference>
<dbReference type="InterPro" id="IPR003103">
    <property type="entry name" value="BAG_domain"/>
</dbReference>
<feature type="compositionally biased region" description="Basic and acidic residues" evidence="3">
    <location>
        <begin position="355"/>
        <end position="366"/>
    </location>
</feature>
<dbReference type="PROSITE" id="PS50096">
    <property type="entry name" value="IQ"/>
    <property type="match status" value="1"/>
</dbReference>
<evidence type="ECO:0000259" key="4">
    <source>
        <dbReference type="PROSITE" id="PS50004"/>
    </source>
</evidence>
<evidence type="ECO:0000256" key="3">
    <source>
        <dbReference type="SAM" id="MobiDB-lite"/>
    </source>
</evidence>
<feature type="region of interest" description="Disordered" evidence="3">
    <location>
        <begin position="149"/>
        <end position="176"/>
    </location>
</feature>
<evidence type="ECO:0000313" key="6">
    <source>
        <dbReference type="EMBL" id="KAK9202254.1"/>
    </source>
</evidence>
<dbReference type="PROSITE" id="PS50004">
    <property type="entry name" value="C2"/>
    <property type="match status" value="1"/>
</dbReference>
<dbReference type="Pfam" id="PF00168">
    <property type="entry name" value="C2"/>
    <property type="match status" value="1"/>
</dbReference>
<dbReference type="FunFam" id="1.20.58.120:FF:000010">
    <property type="entry name" value="BAG family molecular chaperone regulator 6"/>
    <property type="match status" value="1"/>
</dbReference>
<feature type="compositionally biased region" description="Polar residues" evidence="3">
    <location>
        <begin position="336"/>
        <end position="346"/>
    </location>
</feature>
<feature type="compositionally biased region" description="Acidic residues" evidence="3">
    <location>
        <begin position="1334"/>
        <end position="1344"/>
    </location>
</feature>
<dbReference type="SMART" id="SM00264">
    <property type="entry name" value="BAG"/>
    <property type="match status" value="1"/>
</dbReference>
<organism evidence="6 7">
    <name type="scientific">Citrus x changshan-huyou</name>
    <dbReference type="NCBI Taxonomy" id="2935761"/>
    <lineage>
        <taxon>Eukaryota</taxon>
        <taxon>Viridiplantae</taxon>
        <taxon>Streptophyta</taxon>
        <taxon>Embryophyta</taxon>
        <taxon>Tracheophyta</taxon>
        <taxon>Spermatophyta</taxon>
        <taxon>Magnoliopsida</taxon>
        <taxon>eudicotyledons</taxon>
        <taxon>Gunneridae</taxon>
        <taxon>Pentapetalae</taxon>
        <taxon>rosids</taxon>
        <taxon>malvids</taxon>
        <taxon>Sapindales</taxon>
        <taxon>Rutaceae</taxon>
        <taxon>Aurantioideae</taxon>
        <taxon>Citrus</taxon>
    </lineage>
</organism>
<feature type="domain" description="C2" evidence="4">
    <location>
        <begin position="1148"/>
        <end position="1272"/>
    </location>
</feature>
<feature type="compositionally biased region" description="Basic and acidic residues" evidence="3">
    <location>
        <begin position="248"/>
        <end position="257"/>
    </location>
</feature>
<dbReference type="CDD" id="cd23767">
    <property type="entry name" value="IQCD"/>
    <property type="match status" value="1"/>
</dbReference>
<dbReference type="GO" id="GO:0051087">
    <property type="term" value="F:protein-folding chaperone binding"/>
    <property type="evidence" value="ECO:0007669"/>
    <property type="project" value="InterPro"/>
</dbReference>
<keyword evidence="7" id="KW-1185">Reference proteome</keyword>
<feature type="compositionally biased region" description="Low complexity" evidence="3">
    <location>
        <begin position="383"/>
        <end position="394"/>
    </location>
</feature>
<dbReference type="GO" id="GO:0006457">
    <property type="term" value="P:protein folding"/>
    <property type="evidence" value="ECO:0007669"/>
    <property type="project" value="TreeGrafter"/>
</dbReference>
<evidence type="ECO:0000259" key="5">
    <source>
        <dbReference type="PROSITE" id="PS51035"/>
    </source>
</evidence>
<evidence type="ECO:0008006" key="8">
    <source>
        <dbReference type="Google" id="ProtNLM"/>
    </source>
</evidence>
<reference evidence="6 7" key="1">
    <citation type="submission" date="2024-05" db="EMBL/GenBank/DDBJ databases">
        <title>Haplotype-resolved chromosome-level genome assembly of Huyou (Citrus changshanensis).</title>
        <authorList>
            <person name="Miao C."/>
            <person name="Chen W."/>
            <person name="Wu Y."/>
            <person name="Wang L."/>
            <person name="Zhao S."/>
            <person name="Grierson D."/>
            <person name="Xu C."/>
            <person name="Chen K."/>
        </authorList>
    </citation>
    <scope>NUCLEOTIDE SEQUENCE [LARGE SCALE GENOMIC DNA]</scope>
    <source>
        <strain evidence="6">01-14</strain>
        <tissue evidence="6">Leaf</tissue>
    </source>
</reference>
<gene>
    <name evidence="6" type="ORF">WN944_017464</name>
</gene>
<feature type="coiled-coil region" evidence="2">
    <location>
        <begin position="1083"/>
        <end position="1131"/>
    </location>
</feature>
<feature type="region of interest" description="Disordered" evidence="3">
    <location>
        <begin position="1322"/>
        <end position="1344"/>
    </location>
</feature>
<evidence type="ECO:0000256" key="2">
    <source>
        <dbReference type="SAM" id="Coils"/>
    </source>
</evidence>
<dbReference type="Proteomes" id="UP001428341">
    <property type="component" value="Unassembled WGS sequence"/>
</dbReference>
<dbReference type="InterPro" id="IPR040400">
    <property type="entry name" value="BAG5/6/7/8"/>
</dbReference>
<dbReference type="SUPFAM" id="SSF49562">
    <property type="entry name" value="C2 domain (Calcium/lipid-binding domain, CaLB)"/>
    <property type="match status" value="1"/>
</dbReference>
<dbReference type="PANTHER" id="PTHR33322:SF16">
    <property type="entry name" value="BAG FAMILY MOLECULAR CHAPERONE REGULATOR 6"/>
    <property type="match status" value="1"/>
</dbReference>
<feature type="domain" description="BAG" evidence="5">
    <location>
        <begin position="549"/>
        <end position="626"/>
    </location>
</feature>
<feature type="compositionally biased region" description="Basic and acidic residues" evidence="3">
    <location>
        <begin position="314"/>
        <end position="335"/>
    </location>
</feature>
<comment type="caution">
    <text evidence="6">The sequence shown here is derived from an EMBL/GenBank/DDBJ whole genome shotgun (WGS) entry which is preliminary data.</text>
</comment>
<feature type="compositionally biased region" description="Basic and acidic residues" evidence="3">
    <location>
        <begin position="432"/>
        <end position="445"/>
    </location>
</feature>